<reference evidence="2" key="2">
    <citation type="submission" date="2023-03" db="EMBL/GenBank/DDBJ databases">
        <authorList>
            <person name="Zhang Z."/>
        </authorList>
    </citation>
    <scope>NUCLEOTIDE SEQUENCE</scope>
    <source>
        <strain evidence="2">DSA</strain>
    </source>
</reference>
<protein>
    <submittedName>
        <fullName evidence="2">DUF485 domain-containing protein</fullName>
    </submittedName>
</protein>
<sequence length="104" mass="12123">MGKKESLLEVQSEEYLKIIMGQQLRLSLLLFAVFFLILFGLPLMNYYLPDITNFRVWGFTVSWLFLGIMFYPLTWLVAYIYVKCSLNLEQVITENTIKGKGGKL</sequence>
<reference evidence="2" key="1">
    <citation type="journal article" date="2023" name="J. Hazard. Mater.">
        <title>Anaerobic biodegradation of pyrene and benzo[a]pyrene by a new sulfate-reducing Desulforamulus aquiferis strain DSA.</title>
        <authorList>
            <person name="Zhang Z."/>
            <person name="Sun J."/>
            <person name="Gong X."/>
            <person name="Wang C."/>
            <person name="Wang H."/>
        </authorList>
    </citation>
    <scope>NUCLEOTIDE SEQUENCE</scope>
    <source>
        <strain evidence="2">DSA</strain>
    </source>
</reference>
<evidence type="ECO:0000256" key="1">
    <source>
        <dbReference type="SAM" id="Phobius"/>
    </source>
</evidence>
<feature type="transmembrane region" description="Helical" evidence="1">
    <location>
        <begin position="60"/>
        <end position="82"/>
    </location>
</feature>
<dbReference type="AlphaFoldDB" id="A0AAW7ZB00"/>
<comment type="caution">
    <text evidence="2">The sequence shown here is derived from an EMBL/GenBank/DDBJ whole genome shotgun (WGS) entry which is preliminary data.</text>
</comment>
<dbReference type="Proteomes" id="UP001172911">
    <property type="component" value="Unassembled WGS sequence"/>
</dbReference>
<accession>A0AAW7ZB00</accession>
<feature type="transmembrane region" description="Helical" evidence="1">
    <location>
        <begin position="26"/>
        <end position="48"/>
    </location>
</feature>
<organism evidence="2 3">
    <name type="scientific">Desulforamulus aquiferis</name>
    <dbReference type="NCBI Taxonomy" id="1397668"/>
    <lineage>
        <taxon>Bacteria</taxon>
        <taxon>Bacillati</taxon>
        <taxon>Bacillota</taxon>
        <taxon>Clostridia</taxon>
        <taxon>Eubacteriales</taxon>
        <taxon>Peptococcaceae</taxon>
        <taxon>Desulforamulus</taxon>
    </lineage>
</organism>
<dbReference type="EMBL" id="JARPTC010000004">
    <property type="protein sequence ID" value="MDO7786284.1"/>
    <property type="molecule type" value="Genomic_DNA"/>
</dbReference>
<keyword evidence="1" id="KW-1133">Transmembrane helix</keyword>
<evidence type="ECO:0000313" key="3">
    <source>
        <dbReference type="Proteomes" id="UP001172911"/>
    </source>
</evidence>
<proteinExistence type="predicted"/>
<name>A0AAW7ZB00_9FIRM</name>
<evidence type="ECO:0000313" key="2">
    <source>
        <dbReference type="EMBL" id="MDO7786284.1"/>
    </source>
</evidence>
<gene>
    <name evidence="2" type="ORF">P6N53_03500</name>
</gene>
<keyword evidence="1" id="KW-0812">Transmembrane</keyword>
<dbReference type="RefSeq" id="WP_304541223.1">
    <property type="nucleotide sequence ID" value="NZ_JARPTC010000004.1"/>
</dbReference>
<keyword evidence="1" id="KW-0472">Membrane</keyword>
<keyword evidence="3" id="KW-1185">Reference proteome</keyword>